<dbReference type="Proteomes" id="UP000265520">
    <property type="component" value="Unassembled WGS sequence"/>
</dbReference>
<dbReference type="EMBL" id="LXQA010003171">
    <property type="protein sequence ID" value="MCH82077.1"/>
    <property type="molecule type" value="Genomic_DNA"/>
</dbReference>
<reference evidence="1 2" key="1">
    <citation type="journal article" date="2018" name="Front. Plant Sci.">
        <title>Red Clover (Trifolium pratense) and Zigzag Clover (T. medium) - A Picture of Genomic Similarities and Differences.</title>
        <authorList>
            <person name="Dluhosova J."/>
            <person name="Istvanek J."/>
            <person name="Nedelnik J."/>
            <person name="Repkova J."/>
        </authorList>
    </citation>
    <scope>NUCLEOTIDE SEQUENCE [LARGE SCALE GENOMIC DNA]</scope>
    <source>
        <strain evidence="2">cv. 10/8</strain>
        <tissue evidence="1">Leaf</tissue>
    </source>
</reference>
<protein>
    <submittedName>
        <fullName evidence="1">Putative athila retroelement ORF1 protein</fullName>
    </submittedName>
</protein>
<name>A0A392M3V8_9FABA</name>
<evidence type="ECO:0000313" key="2">
    <source>
        <dbReference type="Proteomes" id="UP000265520"/>
    </source>
</evidence>
<proteinExistence type="predicted"/>
<gene>
    <name evidence="1" type="ORF">A2U01_0002873</name>
</gene>
<comment type="caution">
    <text evidence="1">The sequence shown here is derived from an EMBL/GenBank/DDBJ whole genome shotgun (WGS) entry which is preliminary data.</text>
</comment>
<accession>A0A392M3V8</accession>
<evidence type="ECO:0000313" key="1">
    <source>
        <dbReference type="EMBL" id="MCH82077.1"/>
    </source>
</evidence>
<organism evidence="1 2">
    <name type="scientific">Trifolium medium</name>
    <dbReference type="NCBI Taxonomy" id="97028"/>
    <lineage>
        <taxon>Eukaryota</taxon>
        <taxon>Viridiplantae</taxon>
        <taxon>Streptophyta</taxon>
        <taxon>Embryophyta</taxon>
        <taxon>Tracheophyta</taxon>
        <taxon>Spermatophyta</taxon>
        <taxon>Magnoliopsida</taxon>
        <taxon>eudicotyledons</taxon>
        <taxon>Gunneridae</taxon>
        <taxon>Pentapetalae</taxon>
        <taxon>rosids</taxon>
        <taxon>fabids</taxon>
        <taxon>Fabales</taxon>
        <taxon>Fabaceae</taxon>
        <taxon>Papilionoideae</taxon>
        <taxon>50 kb inversion clade</taxon>
        <taxon>NPAAA clade</taxon>
        <taxon>Hologalegina</taxon>
        <taxon>IRL clade</taxon>
        <taxon>Trifolieae</taxon>
        <taxon>Trifolium</taxon>
    </lineage>
</organism>
<dbReference type="AlphaFoldDB" id="A0A392M3V8"/>
<sequence length="113" mass="13060">MAGEDSVRNIMGNYFKITDPEEVTQGFQPVNPTTLDVKKVVMKELKRNQFKGDDSQDPWDHLINFQEACALQKQPNEITDDQKKLFLFSYLLTKKAKDWLYCLPTGPLKHGKI</sequence>
<keyword evidence="2" id="KW-1185">Reference proteome</keyword>